<dbReference type="CDD" id="cd00310">
    <property type="entry name" value="ATP-synt_Fo_a_6"/>
    <property type="match status" value="1"/>
</dbReference>
<dbReference type="GO" id="GO:0045259">
    <property type="term" value="C:proton-transporting ATP synthase complex"/>
    <property type="evidence" value="ECO:0007669"/>
    <property type="project" value="UniProtKB-KW"/>
</dbReference>
<keyword evidence="6 11" id="KW-0375">Hydrogen ion transport</keyword>
<dbReference type="GO" id="GO:0046933">
    <property type="term" value="F:proton-transporting ATP synthase activity, rotational mechanism"/>
    <property type="evidence" value="ECO:0007669"/>
    <property type="project" value="UniProtKB-UniRule"/>
</dbReference>
<feature type="transmembrane region" description="Helical" evidence="11">
    <location>
        <begin position="99"/>
        <end position="122"/>
    </location>
</feature>
<comment type="subcellular location">
    <subcellularLocation>
        <location evidence="11 12">Cell membrane</location>
        <topology evidence="11 12">Multi-pass membrane protein</topology>
    </subcellularLocation>
    <subcellularLocation>
        <location evidence="1">Membrane</location>
        <topology evidence="1">Multi-pass membrane protein</topology>
    </subcellularLocation>
</comment>
<name>A0A2T8FCV5_9ACTN</name>
<comment type="similarity">
    <text evidence="2 11 12">Belongs to the ATPase A chain family.</text>
</comment>
<keyword evidence="7 11" id="KW-1133">Transmembrane helix</keyword>
<dbReference type="PRINTS" id="PR00123">
    <property type="entry name" value="ATPASEA"/>
</dbReference>
<accession>A0A2T8FCV5</accession>
<keyword evidence="3 11" id="KW-0813">Transport</keyword>
<feature type="transmembrane region" description="Helical" evidence="11">
    <location>
        <begin position="43"/>
        <end position="61"/>
    </location>
</feature>
<keyword evidence="5 11" id="KW-0812">Transmembrane</keyword>
<dbReference type="GO" id="GO:0005886">
    <property type="term" value="C:plasma membrane"/>
    <property type="evidence" value="ECO:0007669"/>
    <property type="project" value="UniProtKB-SubCell"/>
</dbReference>
<dbReference type="OrthoDB" id="9809130at2"/>
<sequence>MSAVRAEGFVPPGPGDFNLPPLGPDKTFEFMGQTMYLGVTKPMLQLVLAAVLVFGFFYVAARRQAMVPGKLQYVGEQAYGFVRNSMGRDIIGSHDFMRFVPYLFALFFFILVNNVFATLPFIQFPTFSRAGMVYALALLSWLIYNYVGIKQHGFVGYFKHQSVPAGVTGPILALLVPLEFISNIVVRPVTLALRLFANMLAGHLLLILFALGGEYLLLHADAVIKPVGILAWVLFLAISFLELLVQFLQAYVFVLLNAMYISGAVSEEH</sequence>
<dbReference type="Pfam" id="PF00119">
    <property type="entry name" value="ATP-synt_A"/>
    <property type="match status" value="1"/>
</dbReference>
<evidence type="ECO:0000256" key="1">
    <source>
        <dbReference type="ARBA" id="ARBA00004141"/>
    </source>
</evidence>
<feature type="transmembrane region" description="Helical" evidence="11">
    <location>
        <begin position="191"/>
        <end position="211"/>
    </location>
</feature>
<keyword evidence="4 11" id="KW-0138">CF(0)</keyword>
<evidence type="ECO:0000256" key="10">
    <source>
        <dbReference type="ARBA" id="ARBA00023310"/>
    </source>
</evidence>
<keyword evidence="14" id="KW-1185">Reference proteome</keyword>
<proteinExistence type="inferred from homology"/>
<evidence type="ECO:0000256" key="9">
    <source>
        <dbReference type="ARBA" id="ARBA00023136"/>
    </source>
</evidence>
<dbReference type="InterPro" id="IPR045083">
    <property type="entry name" value="ATP_synth_F0_asu_bact/mt"/>
</dbReference>
<gene>
    <name evidence="11 13" type="primary">atpB</name>
    <name evidence="13" type="ORF">DDE18_08605</name>
</gene>
<evidence type="ECO:0000256" key="3">
    <source>
        <dbReference type="ARBA" id="ARBA00022448"/>
    </source>
</evidence>
<feature type="transmembrane region" description="Helical" evidence="11">
    <location>
        <begin position="128"/>
        <end position="147"/>
    </location>
</feature>
<evidence type="ECO:0000256" key="8">
    <source>
        <dbReference type="ARBA" id="ARBA00023065"/>
    </source>
</evidence>
<feature type="transmembrane region" description="Helical" evidence="11">
    <location>
        <begin position="167"/>
        <end position="185"/>
    </location>
</feature>
<keyword evidence="8 11" id="KW-0406">Ion transport</keyword>
<keyword evidence="11" id="KW-1003">Cell membrane</keyword>
<evidence type="ECO:0000256" key="12">
    <source>
        <dbReference type="RuleBase" id="RU000483"/>
    </source>
</evidence>
<evidence type="ECO:0000256" key="4">
    <source>
        <dbReference type="ARBA" id="ARBA00022547"/>
    </source>
</evidence>
<keyword evidence="9 11" id="KW-0472">Membrane</keyword>
<organism evidence="13 14">
    <name type="scientific">Nocardioides gansuensis</name>
    <dbReference type="NCBI Taxonomy" id="2138300"/>
    <lineage>
        <taxon>Bacteria</taxon>
        <taxon>Bacillati</taxon>
        <taxon>Actinomycetota</taxon>
        <taxon>Actinomycetes</taxon>
        <taxon>Propionibacteriales</taxon>
        <taxon>Nocardioidaceae</taxon>
        <taxon>Nocardioides</taxon>
    </lineage>
</organism>
<dbReference type="PANTHER" id="PTHR11410:SF0">
    <property type="entry name" value="ATP SYNTHASE SUBUNIT A"/>
    <property type="match status" value="1"/>
</dbReference>
<dbReference type="SUPFAM" id="SSF81336">
    <property type="entry name" value="F1F0 ATP synthase subunit A"/>
    <property type="match status" value="1"/>
</dbReference>
<dbReference type="EMBL" id="QDGZ01000003">
    <property type="protein sequence ID" value="PVG83533.1"/>
    <property type="molecule type" value="Genomic_DNA"/>
</dbReference>
<dbReference type="InterPro" id="IPR035908">
    <property type="entry name" value="F0_ATP_A_sf"/>
</dbReference>
<dbReference type="InterPro" id="IPR023011">
    <property type="entry name" value="ATP_synth_F0_asu_AS"/>
</dbReference>
<dbReference type="Proteomes" id="UP000246018">
    <property type="component" value="Unassembled WGS sequence"/>
</dbReference>
<dbReference type="InterPro" id="IPR000568">
    <property type="entry name" value="ATP_synth_F0_asu"/>
</dbReference>
<keyword evidence="10 11" id="KW-0066">ATP synthesis</keyword>
<reference evidence="13 14" key="1">
    <citation type="submission" date="2018-04" db="EMBL/GenBank/DDBJ databases">
        <title>Genome of Nocardioides gansuensis WSJ-1.</title>
        <authorList>
            <person name="Wu S."/>
            <person name="Wang G."/>
        </authorList>
    </citation>
    <scope>NUCLEOTIDE SEQUENCE [LARGE SCALE GENOMIC DNA]</scope>
    <source>
        <strain evidence="13 14">WSJ-1</strain>
    </source>
</reference>
<evidence type="ECO:0000256" key="7">
    <source>
        <dbReference type="ARBA" id="ARBA00022989"/>
    </source>
</evidence>
<evidence type="ECO:0000313" key="14">
    <source>
        <dbReference type="Proteomes" id="UP000246018"/>
    </source>
</evidence>
<comment type="caution">
    <text evidence="13">The sequence shown here is derived from an EMBL/GenBank/DDBJ whole genome shotgun (WGS) entry which is preliminary data.</text>
</comment>
<evidence type="ECO:0000256" key="5">
    <source>
        <dbReference type="ARBA" id="ARBA00022692"/>
    </source>
</evidence>
<dbReference type="AlphaFoldDB" id="A0A2T8FCV5"/>
<dbReference type="PROSITE" id="PS00449">
    <property type="entry name" value="ATPASE_A"/>
    <property type="match status" value="1"/>
</dbReference>
<evidence type="ECO:0000256" key="2">
    <source>
        <dbReference type="ARBA" id="ARBA00006810"/>
    </source>
</evidence>
<protein>
    <recommendedName>
        <fullName evidence="11 12">ATP synthase subunit a</fullName>
    </recommendedName>
    <alternativeName>
        <fullName evidence="11">ATP synthase F0 sector subunit a</fullName>
    </alternativeName>
    <alternativeName>
        <fullName evidence="11">F-ATPase subunit 6</fullName>
    </alternativeName>
</protein>
<dbReference type="Gene3D" id="1.20.120.220">
    <property type="entry name" value="ATP synthase, F0 complex, subunit A"/>
    <property type="match status" value="1"/>
</dbReference>
<dbReference type="PANTHER" id="PTHR11410">
    <property type="entry name" value="ATP SYNTHASE SUBUNIT A"/>
    <property type="match status" value="1"/>
</dbReference>
<dbReference type="NCBIfam" id="TIGR01131">
    <property type="entry name" value="ATP_synt_6_or_A"/>
    <property type="match status" value="1"/>
</dbReference>
<comment type="function">
    <text evidence="11 12">Key component of the proton channel; it plays a direct role in the translocation of protons across the membrane.</text>
</comment>
<evidence type="ECO:0000256" key="6">
    <source>
        <dbReference type="ARBA" id="ARBA00022781"/>
    </source>
</evidence>
<evidence type="ECO:0000256" key="11">
    <source>
        <dbReference type="HAMAP-Rule" id="MF_01393"/>
    </source>
</evidence>
<dbReference type="HAMAP" id="MF_01393">
    <property type="entry name" value="ATP_synth_a_bact"/>
    <property type="match status" value="1"/>
</dbReference>
<evidence type="ECO:0000313" key="13">
    <source>
        <dbReference type="EMBL" id="PVG83533.1"/>
    </source>
</evidence>